<dbReference type="OrthoDB" id="8607203at2"/>
<organism evidence="1 2">
    <name type="scientific">Martelella alba</name>
    <dbReference type="NCBI Taxonomy" id="2590451"/>
    <lineage>
        <taxon>Bacteria</taxon>
        <taxon>Pseudomonadati</taxon>
        <taxon>Pseudomonadota</taxon>
        <taxon>Alphaproteobacteria</taxon>
        <taxon>Hyphomicrobiales</taxon>
        <taxon>Aurantimonadaceae</taxon>
        <taxon>Martelella</taxon>
    </lineage>
</organism>
<proteinExistence type="predicted"/>
<evidence type="ECO:0000313" key="2">
    <source>
        <dbReference type="Proteomes" id="UP000318801"/>
    </source>
</evidence>
<sequence length="115" mass="12717">MADKFEPPACPSIQSSKDITIRTLESNFGDGYSQRAGDGLNTTGIAFNAIWPGLTLSQADQIEAFFLSLRGVHPFEWTLPREHEAKLFRCKQWSRTGAGGGHDTITASIERVYDL</sequence>
<dbReference type="EMBL" id="VHLG01000008">
    <property type="protein sequence ID" value="TPW29673.1"/>
    <property type="molecule type" value="Genomic_DNA"/>
</dbReference>
<name>A0A506U5P0_9HYPH</name>
<reference evidence="1 2" key="1">
    <citation type="submission" date="2019-06" db="EMBL/GenBank/DDBJ databases">
        <authorList>
            <person name="Li M."/>
        </authorList>
    </citation>
    <scope>NUCLEOTIDE SEQUENCE [LARGE SCALE GENOMIC DNA]</scope>
    <source>
        <strain evidence="1 2">BGMRC2036</strain>
    </source>
</reference>
<evidence type="ECO:0000313" key="1">
    <source>
        <dbReference type="EMBL" id="TPW29673.1"/>
    </source>
</evidence>
<evidence type="ECO:0008006" key="3">
    <source>
        <dbReference type="Google" id="ProtNLM"/>
    </source>
</evidence>
<accession>A0A506U5P0</accession>
<comment type="caution">
    <text evidence="1">The sequence shown here is derived from an EMBL/GenBank/DDBJ whole genome shotgun (WGS) entry which is preliminary data.</text>
</comment>
<dbReference type="InterPro" id="IPR010265">
    <property type="entry name" value="Phage_lambda_TipM"/>
</dbReference>
<dbReference type="Proteomes" id="UP000318801">
    <property type="component" value="Unassembled WGS sequence"/>
</dbReference>
<dbReference type="AlphaFoldDB" id="A0A506U5P0"/>
<protein>
    <recommendedName>
        <fullName evidence="3">Phage-related protein</fullName>
    </recommendedName>
</protein>
<dbReference type="Pfam" id="PF05939">
    <property type="entry name" value="Phage_min_tail"/>
    <property type="match status" value="1"/>
</dbReference>
<keyword evidence="2" id="KW-1185">Reference proteome</keyword>
<gene>
    <name evidence="1" type="ORF">FJU08_12700</name>
</gene>
<dbReference type="RefSeq" id="WP_141149397.1">
    <property type="nucleotide sequence ID" value="NZ_VHLG01000008.1"/>
</dbReference>